<dbReference type="Proteomes" id="UP000246073">
    <property type="component" value="Unassembled WGS sequence"/>
</dbReference>
<evidence type="ECO:0000313" key="2">
    <source>
        <dbReference type="Proteomes" id="UP000246073"/>
    </source>
</evidence>
<protein>
    <submittedName>
        <fullName evidence="1">Uncharacterized protein</fullName>
    </submittedName>
</protein>
<name>A0A2P9HMU2_9HYPH</name>
<reference evidence="2" key="1">
    <citation type="submission" date="2017-12" db="EMBL/GenBank/DDBJ databases">
        <authorList>
            <person name="Diaz M."/>
        </authorList>
    </citation>
    <scope>NUCLEOTIDE SEQUENCE [LARGE SCALE GENOMIC DNA]</scope>
    <source>
        <strain evidence="2">FI11154</strain>
    </source>
</reference>
<sequence>MRLPDFLRRSDDASFAEAERTIASTLLTDLDVRTRLERERDNAATRLDTLQAERLRIAERISSATTDLRELDRIIAGMEAHLRTLDVPSIVEYDPDQMVAATAICAEEVRQ</sequence>
<organism evidence="1 2">
    <name type="scientific">Ochrobactrum soli</name>
    <dbReference type="NCBI Taxonomy" id="2448455"/>
    <lineage>
        <taxon>Bacteria</taxon>
        <taxon>Pseudomonadati</taxon>
        <taxon>Pseudomonadota</taxon>
        <taxon>Alphaproteobacteria</taxon>
        <taxon>Hyphomicrobiales</taxon>
        <taxon>Brucellaceae</taxon>
        <taxon>Brucella/Ochrobactrum group</taxon>
        <taxon>Ochrobactrum</taxon>
    </lineage>
</organism>
<proteinExistence type="predicted"/>
<dbReference type="RefSeq" id="WP_109369067.1">
    <property type="nucleotide sequence ID" value="NZ_OOFM01000005.1"/>
</dbReference>
<dbReference type="EMBL" id="OOFM01000005">
    <property type="protein sequence ID" value="SPL65416.1"/>
    <property type="molecule type" value="Genomic_DNA"/>
</dbReference>
<dbReference type="AlphaFoldDB" id="A0A2P9HMU2"/>
<evidence type="ECO:0000313" key="1">
    <source>
        <dbReference type="EMBL" id="SPL65416.1"/>
    </source>
</evidence>
<gene>
    <name evidence="1" type="ORF">OHAE_1283</name>
</gene>
<accession>A0A2P9HMU2</accession>